<dbReference type="InterPro" id="IPR050104">
    <property type="entry name" value="FMN-dep_NADH:Q_OxRdtase_AzoR1"/>
</dbReference>
<dbReference type="Gene3D" id="3.40.50.360">
    <property type="match status" value="1"/>
</dbReference>
<dbReference type="EC" id="1.6.5.-" evidence="6"/>
<evidence type="ECO:0000313" key="8">
    <source>
        <dbReference type="EMBL" id="TDT62312.1"/>
    </source>
</evidence>
<reference evidence="8 9" key="1">
    <citation type="submission" date="2019-03" db="EMBL/GenBank/DDBJ databases">
        <title>Genomic Encyclopedia of Type Strains, Phase IV (KMG-IV): sequencing the most valuable type-strain genomes for metagenomic binning, comparative biology and taxonomic classification.</title>
        <authorList>
            <person name="Goeker M."/>
        </authorList>
    </citation>
    <scope>NUCLEOTIDE SEQUENCE [LARGE SCALE GENOMIC DNA]</scope>
    <source>
        <strain evidence="8 9">DSM 24455</strain>
    </source>
</reference>
<organism evidence="8 9">
    <name type="scientific">Fonticella tunisiensis</name>
    <dbReference type="NCBI Taxonomy" id="1096341"/>
    <lineage>
        <taxon>Bacteria</taxon>
        <taxon>Bacillati</taxon>
        <taxon>Bacillota</taxon>
        <taxon>Clostridia</taxon>
        <taxon>Eubacteriales</taxon>
        <taxon>Clostridiaceae</taxon>
        <taxon>Fonticella</taxon>
    </lineage>
</organism>
<comment type="subunit">
    <text evidence="6">Homodimer.</text>
</comment>
<feature type="binding site" evidence="6">
    <location>
        <begin position="17"/>
        <end position="19"/>
    </location>
    <ligand>
        <name>FMN</name>
        <dbReference type="ChEBI" id="CHEBI:58210"/>
    </ligand>
</feature>
<dbReference type="InterPro" id="IPR029039">
    <property type="entry name" value="Flavoprotein-like_sf"/>
</dbReference>
<comment type="function">
    <text evidence="6">Also exhibits azoreductase activity. Catalyzes the reductive cleavage of the azo bond in aromatic azo compounds to the corresponding amines.</text>
</comment>
<feature type="domain" description="Flavodoxin-like fold" evidence="7">
    <location>
        <begin position="2"/>
        <end position="204"/>
    </location>
</feature>
<dbReference type="PANTHER" id="PTHR43741:SF7">
    <property type="entry name" value="FMN-DEPENDENT NADH:QUINONE OXIDOREDUCTASE"/>
    <property type="match status" value="1"/>
</dbReference>
<dbReference type="Pfam" id="PF02525">
    <property type="entry name" value="Flavodoxin_2"/>
    <property type="match status" value="1"/>
</dbReference>
<dbReference type="HAMAP" id="MF_01216">
    <property type="entry name" value="Azoreductase_type1"/>
    <property type="match status" value="1"/>
</dbReference>
<dbReference type="GO" id="GO:0010181">
    <property type="term" value="F:FMN binding"/>
    <property type="evidence" value="ECO:0007669"/>
    <property type="project" value="UniProtKB-UniRule"/>
</dbReference>
<dbReference type="SUPFAM" id="SSF52218">
    <property type="entry name" value="Flavoproteins"/>
    <property type="match status" value="1"/>
</dbReference>
<dbReference type="Proteomes" id="UP000295325">
    <property type="component" value="Unassembled WGS sequence"/>
</dbReference>
<comment type="cofactor">
    <cofactor evidence="6">
        <name>FMN</name>
        <dbReference type="ChEBI" id="CHEBI:58210"/>
    </cofactor>
    <text evidence="6">Binds 1 FMN per subunit.</text>
</comment>
<comment type="caution">
    <text evidence="6">Lacks conserved residue(s) required for the propagation of feature annotation.</text>
</comment>
<dbReference type="EMBL" id="SOAZ01000004">
    <property type="protein sequence ID" value="TDT62312.1"/>
    <property type="molecule type" value="Genomic_DNA"/>
</dbReference>
<comment type="similarity">
    <text evidence="6">Belongs to the azoreductase type 1 family.</text>
</comment>
<keyword evidence="1 6" id="KW-0285">Flavoprotein</keyword>
<evidence type="ECO:0000256" key="4">
    <source>
        <dbReference type="ARBA" id="ARBA00023027"/>
    </source>
</evidence>
<dbReference type="EC" id="1.7.1.17" evidence="6"/>
<dbReference type="GO" id="GO:0016655">
    <property type="term" value="F:oxidoreductase activity, acting on NAD(P)H, quinone or similar compound as acceptor"/>
    <property type="evidence" value="ECO:0007669"/>
    <property type="project" value="InterPro"/>
</dbReference>
<dbReference type="OrthoDB" id="9805013at2"/>
<comment type="function">
    <text evidence="6">Quinone reductase that provides resistance to thiol-specific stress caused by electrophilic quinones.</text>
</comment>
<gene>
    <name evidence="6" type="primary">azoR</name>
    <name evidence="8" type="ORF">EDD71_10435</name>
</gene>
<dbReference type="InterPro" id="IPR023048">
    <property type="entry name" value="NADH:quinone_OxRdtase_FMN_depd"/>
</dbReference>
<comment type="caution">
    <text evidence="8">The sequence shown here is derived from an EMBL/GenBank/DDBJ whole genome shotgun (WGS) entry which is preliminary data.</text>
</comment>
<dbReference type="NCBIfam" id="NF010075">
    <property type="entry name" value="PRK13556.1"/>
    <property type="match status" value="1"/>
</dbReference>
<dbReference type="AlphaFoldDB" id="A0A4V3ETJ7"/>
<dbReference type="PANTHER" id="PTHR43741">
    <property type="entry name" value="FMN-DEPENDENT NADH-AZOREDUCTASE 1"/>
    <property type="match status" value="1"/>
</dbReference>
<accession>A0A4V3ETJ7</accession>
<proteinExistence type="inferred from homology"/>
<name>A0A4V3ETJ7_9CLOT</name>
<evidence type="ECO:0000256" key="2">
    <source>
        <dbReference type="ARBA" id="ARBA00022643"/>
    </source>
</evidence>
<protein>
    <recommendedName>
        <fullName evidence="6">FMN dependent NADH:quinone oxidoreductase</fullName>
        <ecNumber evidence="6">1.6.5.-</ecNumber>
    </recommendedName>
    <alternativeName>
        <fullName evidence="6">Azo-dye reductase</fullName>
    </alternativeName>
    <alternativeName>
        <fullName evidence="6">FMN-dependent NADH-azo compound oxidoreductase</fullName>
    </alternativeName>
    <alternativeName>
        <fullName evidence="6">FMN-dependent NADH-azoreductase</fullName>
        <ecNumber evidence="6">1.7.1.17</ecNumber>
    </alternativeName>
</protein>
<sequence>MSKVLYVTANPKSIEESYSLSVGNAFIEKYKRVHPEDEVITLDLYKMDIPLIDEIVFSAWGKLAQGASFESLTSEEQKKLSTMNSLLEQFMSADKYVFVTPLWNFTIPPKMKAYLDVMCVAGKTFKYTEEGPVGLLNGKKALHIQARGGVYSTGPAADLEMGDRYISTILNFIGVTDKQSIIVEGMNATPDKANEIKAAAVEKAVRLAETF</sequence>
<comment type="catalytic activity">
    <reaction evidence="6">
        <text>2 a quinone + NADH + H(+) = 2 a 1,4-benzosemiquinone + NAD(+)</text>
        <dbReference type="Rhea" id="RHEA:65952"/>
        <dbReference type="ChEBI" id="CHEBI:15378"/>
        <dbReference type="ChEBI" id="CHEBI:57540"/>
        <dbReference type="ChEBI" id="CHEBI:57945"/>
        <dbReference type="ChEBI" id="CHEBI:132124"/>
        <dbReference type="ChEBI" id="CHEBI:134225"/>
    </reaction>
</comment>
<evidence type="ECO:0000256" key="6">
    <source>
        <dbReference type="HAMAP-Rule" id="MF_01216"/>
    </source>
</evidence>
<evidence type="ECO:0000313" key="9">
    <source>
        <dbReference type="Proteomes" id="UP000295325"/>
    </source>
</evidence>
<dbReference type="RefSeq" id="WP_133627316.1">
    <property type="nucleotide sequence ID" value="NZ_SOAZ01000004.1"/>
</dbReference>
<keyword evidence="2 6" id="KW-0288">FMN</keyword>
<comment type="catalytic activity">
    <reaction evidence="5">
        <text>N,N-dimethyl-1,4-phenylenediamine + anthranilate + 2 NAD(+) = 2-(4-dimethylaminophenyl)diazenylbenzoate + 2 NADH + 2 H(+)</text>
        <dbReference type="Rhea" id="RHEA:55872"/>
        <dbReference type="ChEBI" id="CHEBI:15378"/>
        <dbReference type="ChEBI" id="CHEBI:15783"/>
        <dbReference type="ChEBI" id="CHEBI:16567"/>
        <dbReference type="ChEBI" id="CHEBI:57540"/>
        <dbReference type="ChEBI" id="CHEBI:57945"/>
        <dbReference type="ChEBI" id="CHEBI:71579"/>
        <dbReference type="EC" id="1.7.1.17"/>
    </reaction>
    <physiologicalReaction direction="right-to-left" evidence="5">
        <dbReference type="Rhea" id="RHEA:55874"/>
    </physiologicalReaction>
</comment>
<keyword evidence="3 6" id="KW-0560">Oxidoreductase</keyword>
<dbReference type="GO" id="GO:0009055">
    <property type="term" value="F:electron transfer activity"/>
    <property type="evidence" value="ECO:0007669"/>
    <property type="project" value="UniProtKB-UniRule"/>
</dbReference>
<evidence type="ECO:0000256" key="3">
    <source>
        <dbReference type="ARBA" id="ARBA00023002"/>
    </source>
</evidence>
<keyword evidence="9" id="KW-1185">Reference proteome</keyword>
<evidence type="ECO:0000259" key="7">
    <source>
        <dbReference type="Pfam" id="PF02525"/>
    </source>
</evidence>
<dbReference type="GO" id="GO:0016652">
    <property type="term" value="F:oxidoreductase activity, acting on NAD(P)H as acceptor"/>
    <property type="evidence" value="ECO:0007669"/>
    <property type="project" value="UniProtKB-UniRule"/>
</dbReference>
<evidence type="ECO:0000256" key="5">
    <source>
        <dbReference type="ARBA" id="ARBA00048542"/>
    </source>
</evidence>
<keyword evidence="4 6" id="KW-0520">NAD</keyword>
<dbReference type="InterPro" id="IPR003680">
    <property type="entry name" value="Flavodoxin_fold"/>
</dbReference>
<evidence type="ECO:0000256" key="1">
    <source>
        <dbReference type="ARBA" id="ARBA00022630"/>
    </source>
</evidence>